<organism evidence="1 2">
    <name type="scientific">Paraburkholderia rhynchosiae</name>
    <dbReference type="NCBI Taxonomy" id="487049"/>
    <lineage>
        <taxon>Bacteria</taxon>
        <taxon>Pseudomonadati</taxon>
        <taxon>Pseudomonadota</taxon>
        <taxon>Betaproteobacteria</taxon>
        <taxon>Burkholderiales</taxon>
        <taxon>Burkholderiaceae</taxon>
        <taxon>Paraburkholderia</taxon>
    </lineage>
</organism>
<accession>A0A6J5CM35</accession>
<reference evidence="1 2" key="1">
    <citation type="submission" date="2020-04" db="EMBL/GenBank/DDBJ databases">
        <authorList>
            <person name="De Canck E."/>
        </authorList>
    </citation>
    <scope>NUCLEOTIDE SEQUENCE [LARGE SCALE GENOMIC DNA]</scope>
    <source>
        <strain evidence="1 2">LMG 27174</strain>
    </source>
</reference>
<dbReference type="Proteomes" id="UP000494205">
    <property type="component" value="Unassembled WGS sequence"/>
</dbReference>
<gene>
    <name evidence="1" type="ORF">LMG27174_06661</name>
</gene>
<dbReference type="EMBL" id="CADIJZ010000043">
    <property type="protein sequence ID" value="CAB3740537.1"/>
    <property type="molecule type" value="Genomic_DNA"/>
</dbReference>
<name>A0A6J5CM35_9BURK</name>
<dbReference type="AlphaFoldDB" id="A0A6J5CM35"/>
<proteinExistence type="predicted"/>
<evidence type="ECO:0000313" key="2">
    <source>
        <dbReference type="Proteomes" id="UP000494205"/>
    </source>
</evidence>
<evidence type="ECO:0000313" key="1">
    <source>
        <dbReference type="EMBL" id="CAB3740537.1"/>
    </source>
</evidence>
<sequence>MRSPSAAGPPRLVPLFAAPRQKAVSESLPMGRSASPVRSPRVCQLDEGWRCRAGGEWAGERRDAGAWCCAEAVRPIAVHAGYLYATQTRAASDCSEYSRTRSVSATPTRGGWFEVPCVEGKVQRSLFRWSRLPAMRLVTMFNPPGRPLCQHRCPVRTRFRCVERSLGACAAQQHATTAAPFRIHSFVRF</sequence>
<protein>
    <submittedName>
        <fullName evidence="1">Uncharacterized protein</fullName>
    </submittedName>
</protein>